<evidence type="ECO:0000256" key="10">
    <source>
        <dbReference type="SAM" id="Phobius"/>
    </source>
</evidence>
<dbReference type="InterPro" id="IPR044857">
    <property type="entry name" value="T7SS_EccB_R1"/>
</dbReference>
<dbReference type="GO" id="GO:0005886">
    <property type="term" value="C:plasma membrane"/>
    <property type="evidence" value="ECO:0007669"/>
    <property type="project" value="UniProtKB-SubCell"/>
</dbReference>
<dbReference type="GO" id="GO:0016787">
    <property type="term" value="F:hydrolase activity"/>
    <property type="evidence" value="ECO:0007669"/>
    <property type="project" value="UniProtKB-KW"/>
</dbReference>
<evidence type="ECO:0000256" key="8">
    <source>
        <dbReference type="ARBA" id="ARBA00022989"/>
    </source>
</evidence>
<comment type="caution">
    <text evidence="11">The sequence shown here is derived from an EMBL/GenBank/DDBJ whole genome shotgun (WGS) entry which is preliminary data.</text>
</comment>
<dbReference type="GO" id="GO:0005524">
    <property type="term" value="F:ATP binding"/>
    <property type="evidence" value="ECO:0007669"/>
    <property type="project" value="UniProtKB-KW"/>
</dbReference>
<evidence type="ECO:0000313" key="11">
    <source>
        <dbReference type="EMBL" id="GLY64725.1"/>
    </source>
</evidence>
<dbReference type="InterPro" id="IPR007795">
    <property type="entry name" value="T7SS_EccB"/>
</dbReference>
<evidence type="ECO:0000256" key="1">
    <source>
        <dbReference type="ARBA" id="ARBA00004162"/>
    </source>
</evidence>
<dbReference type="RefSeq" id="WP_027942701.1">
    <property type="nucleotide sequence ID" value="NZ_BSTI01000002.1"/>
</dbReference>
<dbReference type="PANTHER" id="PTHR40765:SF2">
    <property type="entry name" value="ESX-2 SECRETION SYSTEM ATPASE ECCB2"/>
    <property type="match status" value="1"/>
</dbReference>
<sequence length="475" mass="49218">MLTRRDQVQSYQFLIQRVTSALTMRETDPLTPPFRRFVITGFGSIVVACIVMAVAGIYGLLNPGGNESWRTGDQVILERETGALYVFRDSRLYRAANYASALLLLGKNAGTIDVSRNSLLGVPRGPEVGIAGAPNGLPQPENLLHGPWSLCSRRVTDTNGAHLASTVLIVGDTAPGRSLAGEEGFLADNIETGDEYLVVNGYRHKITDSRAAKVGLALNQEPLVQVGSAWLDALPAGVDLAPMPIPGRGGPSAFPGALVGQVMVVRTVGGPPQYYVALAEGLRPVSEVESALLFASQDTAAAYPGGMPAGPREIDPAQAAAMTLPAAPESGPEQLPRTRPRMSGLAAPDAVVCGSFQGVQSPAPATIALGAALPVSDSDLVTARRTRAGTSLADRILIAPGSGALVESMQGTEGPGTVQLITEQGVRYPLASRDVVGMLGYSPSDVVSLPAALVARVPEGAALDPAAAGTVLLQN</sequence>
<keyword evidence="9 10" id="KW-0472">Membrane</keyword>
<keyword evidence="3" id="KW-1003">Cell membrane</keyword>
<proteinExistence type="inferred from homology"/>
<accession>A0A9W6QXJ3</accession>
<dbReference type="Pfam" id="PF05108">
    <property type="entry name" value="T7SS_ESX1_EccB"/>
    <property type="match status" value="1"/>
</dbReference>
<evidence type="ECO:0000256" key="5">
    <source>
        <dbReference type="ARBA" id="ARBA00022741"/>
    </source>
</evidence>
<evidence type="ECO:0000313" key="12">
    <source>
        <dbReference type="Proteomes" id="UP001165136"/>
    </source>
</evidence>
<gene>
    <name evidence="11" type="ORF">Atai01_13440</name>
</gene>
<keyword evidence="6" id="KW-0378">Hydrolase</keyword>
<comment type="similarity">
    <text evidence="2">Belongs to the EccB family.</text>
</comment>
<dbReference type="Gene3D" id="2.40.50.910">
    <property type="entry name" value="Type VII secretion system EccB, repeat 3 domain"/>
    <property type="match status" value="1"/>
</dbReference>
<keyword evidence="7" id="KW-0067">ATP-binding</keyword>
<dbReference type="EMBL" id="BSTI01000002">
    <property type="protein sequence ID" value="GLY64725.1"/>
    <property type="molecule type" value="Genomic_DNA"/>
</dbReference>
<dbReference type="AlphaFoldDB" id="A0A9W6QXJ3"/>
<name>A0A9W6QXJ3_9PSEU</name>
<evidence type="ECO:0008006" key="13">
    <source>
        <dbReference type="Google" id="ProtNLM"/>
    </source>
</evidence>
<feature type="transmembrane region" description="Helical" evidence="10">
    <location>
        <begin position="37"/>
        <end position="61"/>
    </location>
</feature>
<evidence type="ECO:0000256" key="6">
    <source>
        <dbReference type="ARBA" id="ARBA00022801"/>
    </source>
</evidence>
<dbReference type="GO" id="GO:0005576">
    <property type="term" value="C:extracellular region"/>
    <property type="evidence" value="ECO:0007669"/>
    <property type="project" value="TreeGrafter"/>
</dbReference>
<keyword evidence="5" id="KW-0547">Nucleotide-binding</keyword>
<reference evidence="11" key="1">
    <citation type="submission" date="2023-03" db="EMBL/GenBank/DDBJ databases">
        <title>Amycolatopsis taiwanensis NBRC 103393.</title>
        <authorList>
            <person name="Ichikawa N."/>
            <person name="Sato H."/>
            <person name="Tonouchi N."/>
        </authorList>
    </citation>
    <scope>NUCLEOTIDE SEQUENCE</scope>
    <source>
        <strain evidence="11">NBRC 103393</strain>
    </source>
</reference>
<organism evidence="11 12">
    <name type="scientific">Amycolatopsis taiwanensis</name>
    <dbReference type="NCBI Taxonomy" id="342230"/>
    <lineage>
        <taxon>Bacteria</taxon>
        <taxon>Bacillati</taxon>
        <taxon>Actinomycetota</taxon>
        <taxon>Actinomycetes</taxon>
        <taxon>Pseudonocardiales</taxon>
        <taxon>Pseudonocardiaceae</taxon>
        <taxon>Amycolatopsis</taxon>
    </lineage>
</organism>
<evidence type="ECO:0000256" key="7">
    <source>
        <dbReference type="ARBA" id="ARBA00022840"/>
    </source>
</evidence>
<comment type="subcellular location">
    <subcellularLocation>
        <location evidence="1">Cell membrane</location>
        <topology evidence="1">Single-pass membrane protein</topology>
    </subcellularLocation>
</comment>
<evidence type="ECO:0000256" key="4">
    <source>
        <dbReference type="ARBA" id="ARBA00022692"/>
    </source>
</evidence>
<protein>
    <recommendedName>
        <fullName evidence="13">Type VII secretion protein EccB</fullName>
    </recommendedName>
</protein>
<evidence type="ECO:0000256" key="3">
    <source>
        <dbReference type="ARBA" id="ARBA00022475"/>
    </source>
</evidence>
<evidence type="ECO:0000256" key="9">
    <source>
        <dbReference type="ARBA" id="ARBA00023136"/>
    </source>
</evidence>
<dbReference type="Proteomes" id="UP001165136">
    <property type="component" value="Unassembled WGS sequence"/>
</dbReference>
<dbReference type="Gene3D" id="3.30.2390.20">
    <property type="entry name" value="Type VII secretion system EccB, repeat 1 domain"/>
    <property type="match status" value="1"/>
</dbReference>
<keyword evidence="12" id="KW-1185">Reference proteome</keyword>
<keyword evidence="4 10" id="KW-0812">Transmembrane</keyword>
<evidence type="ECO:0000256" key="2">
    <source>
        <dbReference type="ARBA" id="ARBA00008149"/>
    </source>
</evidence>
<dbReference type="NCBIfam" id="TIGR03919">
    <property type="entry name" value="T7SS_EccB"/>
    <property type="match status" value="1"/>
</dbReference>
<dbReference type="InterPro" id="IPR042485">
    <property type="entry name" value="T7SS_EccB_R3"/>
</dbReference>
<keyword evidence="8 10" id="KW-1133">Transmembrane helix</keyword>
<dbReference type="PANTHER" id="PTHR40765">
    <property type="entry name" value="ESX-2 SECRETION SYSTEM ATPASE ECCB2"/>
    <property type="match status" value="1"/>
</dbReference>